<dbReference type="Gene3D" id="1.10.10.10">
    <property type="entry name" value="Winged helix-like DNA-binding domain superfamily/Winged helix DNA-binding domain"/>
    <property type="match status" value="1"/>
</dbReference>
<keyword evidence="9" id="KW-1185">Reference proteome</keyword>
<dbReference type="RefSeq" id="WP_239098277.1">
    <property type="nucleotide sequence ID" value="NZ_BOPC01000023.1"/>
</dbReference>
<evidence type="ECO:0000259" key="5">
    <source>
        <dbReference type="Pfam" id="PF04542"/>
    </source>
</evidence>
<reference evidence="8 9" key="1">
    <citation type="submission" date="2021-01" db="EMBL/GenBank/DDBJ databases">
        <title>Whole genome shotgun sequence of Verrucosispora qiuiae NBRC 106684.</title>
        <authorList>
            <person name="Komaki H."/>
            <person name="Tamura T."/>
        </authorList>
    </citation>
    <scope>NUCLEOTIDE SEQUENCE [LARGE SCALE GENOMIC DNA]</scope>
    <source>
        <strain evidence="8 9">NBRC 106684</strain>
    </source>
</reference>
<proteinExistence type="inferred from homology"/>
<evidence type="ECO:0000313" key="9">
    <source>
        <dbReference type="Proteomes" id="UP000653076"/>
    </source>
</evidence>
<dbReference type="Gene3D" id="1.10.1740.10">
    <property type="match status" value="1"/>
</dbReference>
<accession>A0ABQ4J969</accession>
<dbReference type="SUPFAM" id="SSF88659">
    <property type="entry name" value="Sigma3 and sigma4 domains of RNA polymerase sigma factors"/>
    <property type="match status" value="1"/>
</dbReference>
<comment type="similarity">
    <text evidence="1">Belongs to the sigma-70 factor family. ECF subfamily.</text>
</comment>
<dbReference type="PANTHER" id="PTHR47756">
    <property type="entry name" value="BLL6612 PROTEIN-RELATED"/>
    <property type="match status" value="1"/>
</dbReference>
<gene>
    <name evidence="8" type="primary">rpoE_4</name>
    <name evidence="8" type="ORF">Vqi01_18440</name>
</gene>
<dbReference type="EMBL" id="BOPC01000023">
    <property type="protein sequence ID" value="GIJ26682.1"/>
    <property type="molecule type" value="Genomic_DNA"/>
</dbReference>
<evidence type="ECO:0000259" key="7">
    <source>
        <dbReference type="Pfam" id="PF20239"/>
    </source>
</evidence>
<keyword evidence="2" id="KW-0805">Transcription regulation</keyword>
<dbReference type="Pfam" id="PF08281">
    <property type="entry name" value="Sigma70_r4_2"/>
    <property type="match status" value="1"/>
</dbReference>
<feature type="domain" description="RNA polymerase sigma factor 70 region 4 type 2" evidence="6">
    <location>
        <begin position="109"/>
        <end position="158"/>
    </location>
</feature>
<evidence type="ECO:0000256" key="1">
    <source>
        <dbReference type="ARBA" id="ARBA00010641"/>
    </source>
</evidence>
<dbReference type="InterPro" id="IPR046531">
    <property type="entry name" value="DUF6596"/>
</dbReference>
<feature type="domain" description="RNA polymerase sigma-70 region 2" evidence="5">
    <location>
        <begin position="11"/>
        <end position="74"/>
    </location>
</feature>
<evidence type="ECO:0000256" key="4">
    <source>
        <dbReference type="ARBA" id="ARBA00023163"/>
    </source>
</evidence>
<comment type="caution">
    <text evidence="8">The sequence shown here is derived from an EMBL/GenBank/DDBJ whole genome shotgun (WGS) entry which is preliminary data.</text>
</comment>
<evidence type="ECO:0000259" key="6">
    <source>
        <dbReference type="Pfam" id="PF08281"/>
    </source>
</evidence>
<evidence type="ECO:0000256" key="2">
    <source>
        <dbReference type="ARBA" id="ARBA00023015"/>
    </source>
</evidence>
<evidence type="ECO:0000256" key="3">
    <source>
        <dbReference type="ARBA" id="ARBA00023082"/>
    </source>
</evidence>
<dbReference type="Pfam" id="PF04542">
    <property type="entry name" value="Sigma70_r2"/>
    <property type="match status" value="1"/>
</dbReference>
<organism evidence="8 9">
    <name type="scientific">Micromonospora qiuiae</name>
    <dbReference type="NCBI Taxonomy" id="502268"/>
    <lineage>
        <taxon>Bacteria</taxon>
        <taxon>Bacillati</taxon>
        <taxon>Actinomycetota</taxon>
        <taxon>Actinomycetes</taxon>
        <taxon>Micromonosporales</taxon>
        <taxon>Micromonosporaceae</taxon>
        <taxon>Micromonospora</taxon>
    </lineage>
</organism>
<dbReference type="Pfam" id="PF20239">
    <property type="entry name" value="DUF6596"/>
    <property type="match status" value="1"/>
</dbReference>
<dbReference type="InterPro" id="IPR007627">
    <property type="entry name" value="RNA_pol_sigma70_r2"/>
</dbReference>
<dbReference type="InterPro" id="IPR013324">
    <property type="entry name" value="RNA_pol_sigma_r3/r4-like"/>
</dbReference>
<keyword evidence="4" id="KW-0804">Transcription</keyword>
<protein>
    <submittedName>
        <fullName evidence="8">RNA polymerase sigma24 factor</fullName>
    </submittedName>
</protein>
<dbReference type="InterPro" id="IPR013249">
    <property type="entry name" value="RNA_pol_sigma70_r4_t2"/>
</dbReference>
<feature type="domain" description="DUF6596" evidence="7">
    <location>
        <begin position="176"/>
        <end position="275"/>
    </location>
</feature>
<keyword evidence="3" id="KW-0731">Sigma factor</keyword>
<dbReference type="Proteomes" id="UP000653076">
    <property type="component" value="Unassembled WGS sequence"/>
</dbReference>
<dbReference type="InterPro" id="IPR013325">
    <property type="entry name" value="RNA_pol_sigma_r2"/>
</dbReference>
<evidence type="ECO:0000313" key="8">
    <source>
        <dbReference type="EMBL" id="GIJ26682.1"/>
    </source>
</evidence>
<name>A0ABQ4J969_9ACTN</name>
<sequence>MTGSVLDDVWRREAPHVLGALLRRYGDLGDCEEALQDAAEVAAARWPVDGVPDAPRAWLITVASRRLIDRARADSARVRRETLDAAQRPYATQDLTTHDRDDTLRLFFLCCHPALTRPSQVALCLRAVAGLSVEQIAAAYLVPVRTMTQRLSRARTALRQAGARFVLPSQRDLPDRVAAVIDVCHLVFTEGYTRTSGEELLDVLLVKEAIRLVRQLHAALPDHAEVAGALALMLLTHARSPARVDAAGDLVPLAEQDRSLWRRDLITEGVELLERNLPRGHVGRFQLQAAITAVHAEAATYKETDWLQISLLYDMLGRVAPSPAVTLNHAVAVAMAHDPAAGLAVLEPLLDDPAMQRHHRLYAVRGHLLDLNGDAEDAKKQYRIAARLTASMPEQRYLNRKLAR</sequence>
<dbReference type="PANTHER" id="PTHR47756:SF2">
    <property type="entry name" value="BLL6612 PROTEIN"/>
    <property type="match status" value="1"/>
</dbReference>
<dbReference type="InterPro" id="IPR036388">
    <property type="entry name" value="WH-like_DNA-bd_sf"/>
</dbReference>
<dbReference type="SUPFAM" id="SSF88946">
    <property type="entry name" value="Sigma2 domain of RNA polymerase sigma factors"/>
    <property type="match status" value="1"/>
</dbReference>